<dbReference type="AlphaFoldDB" id="A0A6P8B6V7"/>
<proteinExistence type="predicted"/>
<feature type="region of interest" description="Disordered" evidence="1">
    <location>
        <begin position="1"/>
        <end position="24"/>
    </location>
</feature>
<organism evidence="2 3">
    <name type="scientific">Pyricularia grisea</name>
    <name type="common">Crabgrass-specific blast fungus</name>
    <name type="synonym">Magnaporthe grisea</name>
    <dbReference type="NCBI Taxonomy" id="148305"/>
    <lineage>
        <taxon>Eukaryota</taxon>
        <taxon>Fungi</taxon>
        <taxon>Dikarya</taxon>
        <taxon>Ascomycota</taxon>
        <taxon>Pezizomycotina</taxon>
        <taxon>Sordariomycetes</taxon>
        <taxon>Sordariomycetidae</taxon>
        <taxon>Magnaporthales</taxon>
        <taxon>Pyriculariaceae</taxon>
        <taxon>Pyricularia</taxon>
    </lineage>
</organism>
<feature type="non-terminal residue" evidence="3">
    <location>
        <position position="1"/>
    </location>
</feature>
<dbReference type="RefSeq" id="XP_030982895.1">
    <property type="nucleotide sequence ID" value="XM_031125591.1"/>
</dbReference>
<keyword evidence="2" id="KW-1185">Reference proteome</keyword>
<gene>
    <name evidence="3" type="ORF">PgNI_05560</name>
</gene>
<reference evidence="2 3" key="1">
    <citation type="journal article" date="2019" name="Mol. Biol. Evol.">
        <title>Blast fungal genomes show frequent chromosomal changes, gene gains and losses, and effector gene turnover.</title>
        <authorList>
            <person name="Gomez Luciano L.B."/>
            <person name="Jason Tsai I."/>
            <person name="Chuma I."/>
            <person name="Tosa Y."/>
            <person name="Chen Y.H."/>
            <person name="Li J.Y."/>
            <person name="Li M.Y."/>
            <person name="Jade Lu M.Y."/>
            <person name="Nakayashiki H."/>
            <person name="Li W.H."/>
        </authorList>
    </citation>
    <scope>NUCLEOTIDE SEQUENCE [LARGE SCALE GENOMIC DNA]</scope>
    <source>
        <strain evidence="2 3">NI907</strain>
    </source>
</reference>
<dbReference type="GeneID" id="41960500"/>
<dbReference type="Proteomes" id="UP000515153">
    <property type="component" value="Chromosome I"/>
</dbReference>
<name>A0A6P8B6V7_PYRGI</name>
<dbReference type="KEGG" id="pgri:PgNI_05560"/>
<reference evidence="3" key="3">
    <citation type="submission" date="2025-08" db="UniProtKB">
        <authorList>
            <consortium name="RefSeq"/>
        </authorList>
    </citation>
    <scope>IDENTIFICATION</scope>
    <source>
        <strain evidence="3">NI907</strain>
    </source>
</reference>
<evidence type="ECO:0000313" key="3">
    <source>
        <dbReference type="RefSeq" id="XP_030982895.1"/>
    </source>
</evidence>
<evidence type="ECO:0000256" key="1">
    <source>
        <dbReference type="SAM" id="MobiDB-lite"/>
    </source>
</evidence>
<evidence type="ECO:0000313" key="2">
    <source>
        <dbReference type="Proteomes" id="UP000515153"/>
    </source>
</evidence>
<protein>
    <submittedName>
        <fullName evidence="3">Uncharacterized protein</fullName>
    </submittedName>
</protein>
<sequence>QRPNSHARCTRARDGSGSYSLSEDQGRCDLKHATVASTWKEKKKCSVSKFGLGTAGWLCSEIPDPSGLKGRLCVK</sequence>
<reference evidence="3" key="2">
    <citation type="submission" date="2019-10" db="EMBL/GenBank/DDBJ databases">
        <authorList>
            <consortium name="NCBI Genome Project"/>
        </authorList>
    </citation>
    <scope>NUCLEOTIDE SEQUENCE</scope>
    <source>
        <strain evidence="3">NI907</strain>
    </source>
</reference>
<accession>A0A6P8B6V7</accession>